<dbReference type="Proteomes" id="UP000799302">
    <property type="component" value="Unassembled WGS sequence"/>
</dbReference>
<dbReference type="AlphaFoldDB" id="A0A6A6UU16"/>
<reference evidence="2" key="1">
    <citation type="journal article" date="2020" name="Stud. Mycol.">
        <title>101 Dothideomycetes genomes: a test case for predicting lifestyles and emergence of pathogens.</title>
        <authorList>
            <person name="Haridas S."/>
            <person name="Albert R."/>
            <person name="Binder M."/>
            <person name="Bloem J."/>
            <person name="Labutti K."/>
            <person name="Salamov A."/>
            <person name="Andreopoulos B."/>
            <person name="Baker S."/>
            <person name="Barry K."/>
            <person name="Bills G."/>
            <person name="Bluhm B."/>
            <person name="Cannon C."/>
            <person name="Castanera R."/>
            <person name="Culley D."/>
            <person name="Daum C."/>
            <person name="Ezra D."/>
            <person name="Gonzalez J."/>
            <person name="Henrissat B."/>
            <person name="Kuo A."/>
            <person name="Liang C."/>
            <person name="Lipzen A."/>
            <person name="Lutzoni F."/>
            <person name="Magnuson J."/>
            <person name="Mondo S."/>
            <person name="Nolan M."/>
            <person name="Ohm R."/>
            <person name="Pangilinan J."/>
            <person name="Park H.-J."/>
            <person name="Ramirez L."/>
            <person name="Alfaro M."/>
            <person name="Sun H."/>
            <person name="Tritt A."/>
            <person name="Yoshinaga Y."/>
            <person name="Zwiers L.-H."/>
            <person name="Turgeon B."/>
            <person name="Goodwin S."/>
            <person name="Spatafora J."/>
            <person name="Crous P."/>
            <person name="Grigoriev I."/>
        </authorList>
    </citation>
    <scope>NUCLEOTIDE SEQUENCE</scope>
    <source>
        <strain evidence="2">CBS 115976</strain>
    </source>
</reference>
<proteinExistence type="predicted"/>
<evidence type="ECO:0000313" key="2">
    <source>
        <dbReference type="EMBL" id="KAF2675266.1"/>
    </source>
</evidence>
<name>A0A6A6UU16_9PEZI</name>
<protein>
    <submittedName>
        <fullName evidence="2">Uncharacterized protein</fullName>
    </submittedName>
</protein>
<organism evidence="2 3">
    <name type="scientific">Microthyrium microscopicum</name>
    <dbReference type="NCBI Taxonomy" id="703497"/>
    <lineage>
        <taxon>Eukaryota</taxon>
        <taxon>Fungi</taxon>
        <taxon>Dikarya</taxon>
        <taxon>Ascomycota</taxon>
        <taxon>Pezizomycotina</taxon>
        <taxon>Dothideomycetes</taxon>
        <taxon>Dothideomycetes incertae sedis</taxon>
        <taxon>Microthyriales</taxon>
        <taxon>Microthyriaceae</taxon>
        <taxon>Microthyrium</taxon>
    </lineage>
</organism>
<sequence length="372" mass="42003">MGSQGGAAMSNAIKAYFRKADSKPLTMAYKLPGERRSRDRHTEGWVIGKIYQSYEGFNGLDQEAFDILKENMNLSCGIWRAAVNMTMGSTADSPLPLMPETTTPTYLEDIHAEIRQLDLALDAFTLLWLANDPLPTISKHLGQMLQDFCPNDKDKKFIRGVQRRVQETIDTCGSVYDTLKFIAAVRWHVYLMKNWDPILAYFRAVDKEVPNWSILERVIQFLEGRRVALMEYHTAKVEQAKTKTSKQLNAVNLGQLEVKTNAISVQKRDNGPDDFDSLYDVSDDGKAARAARTVGEAHISEANDDSNGRATSSKHIEFVRREVFVEISDVLNVWSGLPPSRSGPSTSQRHTQPNSVSQKLWNLRAKTYNKKN</sequence>
<feature type="region of interest" description="Disordered" evidence="1">
    <location>
        <begin position="339"/>
        <end position="372"/>
    </location>
</feature>
<evidence type="ECO:0000313" key="3">
    <source>
        <dbReference type="Proteomes" id="UP000799302"/>
    </source>
</evidence>
<feature type="compositionally biased region" description="Polar residues" evidence="1">
    <location>
        <begin position="342"/>
        <end position="360"/>
    </location>
</feature>
<accession>A0A6A6UU16</accession>
<keyword evidence="3" id="KW-1185">Reference proteome</keyword>
<gene>
    <name evidence="2" type="ORF">BT63DRAFT_33050</name>
</gene>
<dbReference type="EMBL" id="MU004230">
    <property type="protein sequence ID" value="KAF2675266.1"/>
    <property type="molecule type" value="Genomic_DNA"/>
</dbReference>
<evidence type="ECO:0000256" key="1">
    <source>
        <dbReference type="SAM" id="MobiDB-lite"/>
    </source>
</evidence>